<dbReference type="AlphaFoldDB" id="A0A841QJT9"/>
<dbReference type="RefSeq" id="WP_166116571.1">
    <property type="nucleotide sequence ID" value="NZ_BAABDB010000030.1"/>
</dbReference>
<name>A0A841QJT9_9PROT</name>
<protein>
    <submittedName>
        <fullName evidence="1">Uncharacterized protein</fullName>
    </submittedName>
</protein>
<comment type="caution">
    <text evidence="1">The sequence shown here is derived from an EMBL/GenBank/DDBJ whole genome shotgun (WGS) entry which is preliminary data.</text>
</comment>
<sequence>MAYVITNLIDGSLFFGFDSKELMDRAKIHDELGTDIRKYGIENFEYQTLEEPLSLVEAKRLFKSGTYGNVPNYMGWTADPYIRSVTATRTGNKIHIRIDTNGVEYAQLSGTLSGDKVRWFKEYNRPNRQGTSTRKFREMLRDSNPEEIALIVNGRWHKKTIELPHDIGVTIKGDDLTFYFGDDVFYLRKIKEDSWAS</sequence>
<gene>
    <name evidence="1" type="ORF">HNR55_003000</name>
</gene>
<evidence type="ECO:0000313" key="2">
    <source>
        <dbReference type="Proteomes" id="UP000578000"/>
    </source>
</evidence>
<evidence type="ECO:0000313" key="1">
    <source>
        <dbReference type="EMBL" id="MBB6458393.1"/>
    </source>
</evidence>
<reference evidence="1 2" key="1">
    <citation type="submission" date="2020-08" db="EMBL/GenBank/DDBJ databases">
        <title>Genomic Encyclopedia of Type Strains, Phase IV (KMG-IV): sequencing the most valuable type-strain genomes for metagenomic binning, comparative biology and taxonomic classification.</title>
        <authorList>
            <person name="Goeker M."/>
        </authorList>
    </citation>
    <scope>NUCLEOTIDE SEQUENCE [LARGE SCALE GENOMIC DNA]</scope>
    <source>
        <strain evidence="1 2">DSM 4491</strain>
    </source>
</reference>
<organism evidence="1 2">
    <name type="scientific">Acetobacter lovaniensis</name>
    <dbReference type="NCBI Taxonomy" id="104100"/>
    <lineage>
        <taxon>Bacteria</taxon>
        <taxon>Pseudomonadati</taxon>
        <taxon>Pseudomonadota</taxon>
        <taxon>Alphaproteobacteria</taxon>
        <taxon>Acetobacterales</taxon>
        <taxon>Acetobacteraceae</taxon>
        <taxon>Acetobacter</taxon>
    </lineage>
</organism>
<dbReference type="Proteomes" id="UP000578000">
    <property type="component" value="Unassembled WGS sequence"/>
</dbReference>
<accession>A0A841QJT9</accession>
<keyword evidence="2" id="KW-1185">Reference proteome</keyword>
<dbReference type="EMBL" id="JACHIE010000019">
    <property type="protein sequence ID" value="MBB6458393.1"/>
    <property type="molecule type" value="Genomic_DNA"/>
</dbReference>
<proteinExistence type="predicted"/>